<evidence type="ECO:0000256" key="2">
    <source>
        <dbReference type="SAM" id="SignalP"/>
    </source>
</evidence>
<evidence type="ECO:0000256" key="1">
    <source>
        <dbReference type="SAM" id="MobiDB-lite"/>
    </source>
</evidence>
<feature type="compositionally biased region" description="Polar residues" evidence="1">
    <location>
        <begin position="147"/>
        <end position="167"/>
    </location>
</feature>
<feature type="region of interest" description="Disordered" evidence="1">
    <location>
        <begin position="98"/>
        <end position="204"/>
    </location>
</feature>
<proteinExistence type="predicted"/>
<accession>A0A224YCK0</accession>
<sequence>MLSHMCLAFAMTCGLAPSADAFFRRYRCPDRCNPHPERPVSRCFFFCASLIPYGQYYDGTECYHFSPLGNFFDWRGYCYHGFCTRWRSQPFAAEMRCGNGTTSTSTTTRTTTGRDSSTVTVPEPSSSHVTSSTMISASDAGNETDIIDSTSPQPTDVTDTVPQSDDGTGSKDHVQNETITPATSTAQPTTVAEKENPTSQDEPQSQMKMFLARFHPNAKFSYSY</sequence>
<feature type="compositionally biased region" description="Polar residues" evidence="1">
    <location>
        <begin position="176"/>
        <end position="190"/>
    </location>
</feature>
<keyword evidence="2" id="KW-0732">Signal</keyword>
<protein>
    <submittedName>
        <fullName evidence="3">Basic tail secreted protein</fullName>
    </submittedName>
</protein>
<evidence type="ECO:0000313" key="3">
    <source>
        <dbReference type="EMBL" id="MAA11522.1"/>
    </source>
</evidence>
<dbReference type="EMBL" id="GFPF01000376">
    <property type="protein sequence ID" value="MAA11522.1"/>
    <property type="molecule type" value="Transcribed_RNA"/>
</dbReference>
<dbReference type="AlphaFoldDB" id="A0A224YCK0"/>
<name>A0A224YCK0_9ACAR</name>
<feature type="compositionally biased region" description="Low complexity" evidence="1">
    <location>
        <begin position="100"/>
        <end position="138"/>
    </location>
</feature>
<reference evidence="3" key="1">
    <citation type="journal article" date="2017" name="Parasit. Vectors">
        <title>Sialotranscriptomics of Rhipicephalus zambeziensis reveals intricate expression profiles of secretory proteins and suggests tight temporal transcriptional regulation during blood-feeding.</title>
        <authorList>
            <person name="de Castro M.H."/>
            <person name="de Klerk D."/>
            <person name="Pienaar R."/>
            <person name="Rees D.J.G."/>
            <person name="Mans B.J."/>
        </authorList>
    </citation>
    <scope>NUCLEOTIDE SEQUENCE</scope>
    <source>
        <tissue evidence="3">Salivary glands</tissue>
    </source>
</reference>
<feature type="chain" id="PRO_5012081622" evidence="2">
    <location>
        <begin position="22"/>
        <end position="224"/>
    </location>
</feature>
<feature type="signal peptide" evidence="2">
    <location>
        <begin position="1"/>
        <end position="21"/>
    </location>
</feature>
<organism evidence="3">
    <name type="scientific">Rhipicephalus zambeziensis</name>
    <dbReference type="NCBI Taxonomy" id="60191"/>
    <lineage>
        <taxon>Eukaryota</taxon>
        <taxon>Metazoa</taxon>
        <taxon>Ecdysozoa</taxon>
        <taxon>Arthropoda</taxon>
        <taxon>Chelicerata</taxon>
        <taxon>Arachnida</taxon>
        <taxon>Acari</taxon>
        <taxon>Parasitiformes</taxon>
        <taxon>Ixodida</taxon>
        <taxon>Ixodoidea</taxon>
        <taxon>Ixodidae</taxon>
        <taxon>Rhipicephalinae</taxon>
        <taxon>Rhipicephalus</taxon>
        <taxon>Rhipicephalus</taxon>
    </lineage>
</organism>